<dbReference type="Gramene" id="OB09G24960.1">
    <property type="protein sequence ID" value="OB09G24960.1"/>
    <property type="gene ID" value="OB09G24960"/>
</dbReference>
<evidence type="ECO:0000259" key="9">
    <source>
        <dbReference type="Pfam" id="PF01095"/>
    </source>
</evidence>
<dbReference type="InterPro" id="IPR000070">
    <property type="entry name" value="Pectinesterase_cat"/>
</dbReference>
<evidence type="ECO:0000256" key="7">
    <source>
        <dbReference type="PROSITE-ProRule" id="PRU10040"/>
    </source>
</evidence>
<protein>
    <recommendedName>
        <fullName evidence="3 8">Pectinesterase</fullName>
        <ecNumber evidence="3 8">3.1.1.11</ecNumber>
    </recommendedName>
</protein>
<feature type="active site" evidence="7">
    <location>
        <position position="161"/>
    </location>
</feature>
<dbReference type="EnsemblPlants" id="OB09G24960.1">
    <property type="protein sequence ID" value="OB09G24960.1"/>
    <property type="gene ID" value="OB09G24960"/>
</dbReference>
<dbReference type="Proteomes" id="UP000006038">
    <property type="component" value="Chromosome 9"/>
</dbReference>
<evidence type="ECO:0000256" key="4">
    <source>
        <dbReference type="ARBA" id="ARBA00022512"/>
    </source>
</evidence>
<evidence type="ECO:0000313" key="11">
    <source>
        <dbReference type="Proteomes" id="UP000006038"/>
    </source>
</evidence>
<dbReference type="STRING" id="4533.J3MZR7"/>
<keyword evidence="6 8" id="KW-0063">Aspartyl esterase</keyword>
<dbReference type="PROSITE" id="PS00800">
    <property type="entry name" value="PECTINESTERASE_1"/>
    <property type="match status" value="1"/>
</dbReference>
<dbReference type="HOGENOM" id="CLU_012243_4_0_1"/>
<gene>
    <name evidence="10" type="primary">LOC102719516</name>
</gene>
<comment type="subcellular location">
    <subcellularLocation>
        <location evidence="1 8">Secreted</location>
        <location evidence="1 8">Cell wall</location>
    </subcellularLocation>
</comment>
<evidence type="ECO:0000313" key="10">
    <source>
        <dbReference type="EnsemblPlants" id="OB09G24960.1"/>
    </source>
</evidence>
<dbReference type="EC" id="3.1.1.11" evidence="3 8"/>
<evidence type="ECO:0000256" key="1">
    <source>
        <dbReference type="ARBA" id="ARBA00004191"/>
    </source>
</evidence>
<dbReference type="Pfam" id="PF01095">
    <property type="entry name" value="Pectinesterase"/>
    <property type="match status" value="1"/>
</dbReference>
<keyword evidence="11" id="KW-1185">Reference proteome</keyword>
<accession>J3MZR7</accession>
<dbReference type="InterPro" id="IPR033131">
    <property type="entry name" value="Pectinesterase_Asp_AS"/>
</dbReference>
<dbReference type="Gene3D" id="2.160.20.10">
    <property type="entry name" value="Single-stranded right-handed beta-helix, Pectin lyase-like"/>
    <property type="match status" value="1"/>
</dbReference>
<comment type="catalytic activity">
    <reaction evidence="8">
        <text>[(1-&gt;4)-alpha-D-galacturonosyl methyl ester](n) + n H2O = [(1-&gt;4)-alpha-D-galacturonosyl](n) + n methanol + n H(+)</text>
        <dbReference type="Rhea" id="RHEA:22380"/>
        <dbReference type="Rhea" id="RHEA-COMP:14570"/>
        <dbReference type="Rhea" id="RHEA-COMP:14573"/>
        <dbReference type="ChEBI" id="CHEBI:15377"/>
        <dbReference type="ChEBI" id="CHEBI:15378"/>
        <dbReference type="ChEBI" id="CHEBI:17790"/>
        <dbReference type="ChEBI" id="CHEBI:140522"/>
        <dbReference type="ChEBI" id="CHEBI:140523"/>
        <dbReference type="EC" id="3.1.1.11"/>
    </reaction>
</comment>
<dbReference type="GO" id="GO:0042545">
    <property type="term" value="P:cell wall modification"/>
    <property type="evidence" value="ECO:0007669"/>
    <property type="project" value="UniProtKB-UniRule"/>
</dbReference>
<keyword evidence="4 8" id="KW-0134">Cell wall</keyword>
<dbReference type="UniPathway" id="UPA00545">
    <property type="reaction ID" value="UER00823"/>
</dbReference>
<dbReference type="GO" id="GO:0045490">
    <property type="term" value="P:pectin catabolic process"/>
    <property type="evidence" value="ECO:0007669"/>
    <property type="project" value="UniProtKB-UniRule"/>
</dbReference>
<name>J3MZR7_ORYBR</name>
<evidence type="ECO:0000256" key="6">
    <source>
        <dbReference type="ARBA" id="ARBA00023085"/>
    </source>
</evidence>
<dbReference type="FunFam" id="2.160.20.10:FF:000029">
    <property type="entry name" value="Pectinesterase 4"/>
    <property type="match status" value="1"/>
</dbReference>
<dbReference type="InterPro" id="IPR012334">
    <property type="entry name" value="Pectin_lyas_fold"/>
</dbReference>
<keyword evidence="8" id="KW-0964">Secreted</keyword>
<dbReference type="PANTHER" id="PTHR31707">
    <property type="entry name" value="PECTINESTERASE"/>
    <property type="match status" value="1"/>
</dbReference>
<evidence type="ECO:0000256" key="8">
    <source>
        <dbReference type="RuleBase" id="RU000589"/>
    </source>
</evidence>
<reference evidence="10" key="1">
    <citation type="journal article" date="2013" name="Nat. Commun.">
        <title>Whole-genome sequencing of Oryza brachyantha reveals mechanisms underlying Oryza genome evolution.</title>
        <authorList>
            <person name="Chen J."/>
            <person name="Huang Q."/>
            <person name="Gao D."/>
            <person name="Wang J."/>
            <person name="Lang Y."/>
            <person name="Liu T."/>
            <person name="Li B."/>
            <person name="Bai Z."/>
            <person name="Luis Goicoechea J."/>
            <person name="Liang C."/>
            <person name="Chen C."/>
            <person name="Zhang W."/>
            <person name="Sun S."/>
            <person name="Liao Y."/>
            <person name="Zhang X."/>
            <person name="Yang L."/>
            <person name="Song C."/>
            <person name="Wang M."/>
            <person name="Shi J."/>
            <person name="Liu G."/>
            <person name="Liu J."/>
            <person name="Zhou H."/>
            <person name="Zhou W."/>
            <person name="Yu Q."/>
            <person name="An N."/>
            <person name="Chen Y."/>
            <person name="Cai Q."/>
            <person name="Wang B."/>
            <person name="Liu B."/>
            <person name="Min J."/>
            <person name="Huang Y."/>
            <person name="Wu H."/>
            <person name="Li Z."/>
            <person name="Zhang Y."/>
            <person name="Yin Y."/>
            <person name="Song W."/>
            <person name="Jiang J."/>
            <person name="Jackson S.A."/>
            <person name="Wing R.A."/>
            <person name="Wang J."/>
            <person name="Chen M."/>
        </authorList>
    </citation>
    <scope>NUCLEOTIDE SEQUENCE [LARGE SCALE GENOMIC DNA]</scope>
    <source>
        <strain evidence="10">cv. IRGC 101232</strain>
    </source>
</reference>
<dbReference type="SUPFAM" id="SSF51126">
    <property type="entry name" value="Pectin lyase-like"/>
    <property type="match status" value="1"/>
</dbReference>
<evidence type="ECO:0000256" key="2">
    <source>
        <dbReference type="ARBA" id="ARBA00005184"/>
    </source>
</evidence>
<evidence type="ECO:0000256" key="3">
    <source>
        <dbReference type="ARBA" id="ARBA00013229"/>
    </source>
</evidence>
<dbReference type="GO" id="GO:0030599">
    <property type="term" value="F:pectinesterase activity"/>
    <property type="evidence" value="ECO:0007669"/>
    <property type="project" value="UniProtKB-UniRule"/>
</dbReference>
<evidence type="ECO:0000256" key="5">
    <source>
        <dbReference type="ARBA" id="ARBA00022801"/>
    </source>
</evidence>
<organism evidence="10">
    <name type="scientific">Oryza brachyantha</name>
    <name type="common">malo sina</name>
    <dbReference type="NCBI Taxonomy" id="4533"/>
    <lineage>
        <taxon>Eukaryota</taxon>
        <taxon>Viridiplantae</taxon>
        <taxon>Streptophyta</taxon>
        <taxon>Embryophyta</taxon>
        <taxon>Tracheophyta</taxon>
        <taxon>Spermatophyta</taxon>
        <taxon>Magnoliopsida</taxon>
        <taxon>Liliopsida</taxon>
        <taxon>Poales</taxon>
        <taxon>Poaceae</taxon>
        <taxon>BOP clade</taxon>
        <taxon>Oryzoideae</taxon>
        <taxon>Oryzeae</taxon>
        <taxon>Oryzinae</taxon>
        <taxon>Oryza</taxon>
    </lineage>
</organism>
<dbReference type="InterPro" id="IPR011050">
    <property type="entry name" value="Pectin_lyase_fold/virulence"/>
</dbReference>
<feature type="domain" description="Pectinesterase catalytic" evidence="9">
    <location>
        <begin position="12"/>
        <end position="310"/>
    </location>
</feature>
<sequence>MGVQDSPPVAVDAVVAADGSGNYTTIAAVVAAVPLKSTKRYVIHIKKGIYNEAVTIGKGVRNLTLLGDGMGATIISAHQSVGGGGGGLTTFKTATLSNGFMARELTIENTAGPENHQAVALRSTSDSSVVYLCEMRWYQDTLYAKSGRQLYRECRISGTVDFIFGDAAAVFQRCTVLARLPLPGQQNTITAQSRGSAAETTTGFSFQHCDVRADDDLLRATGVETYLGRPWGPFSRVVFMECTMSSVIHPKGWLPWSGGGGDLSNVYYGEYRNEGEGGNVSGRVKWPGFHVIEDASEAAKFTVDSFIQGNLWIPKGVEHDPGL</sequence>
<dbReference type="eggNOG" id="ENOG502QRGV">
    <property type="taxonomic scope" value="Eukaryota"/>
</dbReference>
<proteinExistence type="predicted"/>
<comment type="function">
    <text evidence="8">Acts in the modification of cell walls via demethylesterification of cell wall pectin.</text>
</comment>
<dbReference type="InterPro" id="IPR018040">
    <property type="entry name" value="Pectinesterase_Tyr_AS"/>
</dbReference>
<dbReference type="OMA" id="GRVKWTS"/>
<reference evidence="10" key="2">
    <citation type="submission" date="2013-04" db="UniProtKB">
        <authorList>
            <consortium name="EnsemblPlants"/>
        </authorList>
    </citation>
    <scope>IDENTIFICATION</scope>
</reference>
<keyword evidence="5 8" id="KW-0378">Hydrolase</keyword>
<comment type="pathway">
    <text evidence="2 8">Glycan metabolism; pectin degradation; 2-dehydro-3-deoxy-D-gluconate from pectin: step 1/5.</text>
</comment>
<keyword evidence="8" id="KW-0961">Cell wall biogenesis/degradation</keyword>
<dbReference type="AlphaFoldDB" id="J3MZR7"/>
<dbReference type="PROSITE" id="PS00503">
    <property type="entry name" value="PECTINESTERASE_2"/>
    <property type="match status" value="1"/>
</dbReference>